<reference evidence="2 3" key="1">
    <citation type="submission" date="2018-12" db="EMBL/GenBank/DDBJ databases">
        <authorList>
            <consortium name="Pathogen Informatics"/>
        </authorList>
    </citation>
    <scope>NUCLEOTIDE SEQUENCE [LARGE SCALE GENOMIC DNA]</scope>
    <source>
        <strain evidence="2 3">NCTC10047</strain>
    </source>
</reference>
<evidence type="ECO:0000313" key="2">
    <source>
        <dbReference type="EMBL" id="VEA75582.1"/>
    </source>
</evidence>
<dbReference type="Proteomes" id="UP000275676">
    <property type="component" value="Chromosome"/>
</dbReference>
<organism evidence="2 3">
    <name type="scientific">Salmonella enterica subsp. arizonae</name>
    <dbReference type="NCBI Taxonomy" id="59203"/>
    <lineage>
        <taxon>Bacteria</taxon>
        <taxon>Pseudomonadati</taxon>
        <taxon>Pseudomonadota</taxon>
        <taxon>Gammaproteobacteria</taxon>
        <taxon>Enterobacterales</taxon>
        <taxon>Enterobacteriaceae</taxon>
        <taxon>Salmonella</taxon>
    </lineage>
</organism>
<accession>A0A447QZW3</accession>
<dbReference type="EMBL" id="LR134156">
    <property type="protein sequence ID" value="VEA75582.1"/>
    <property type="molecule type" value="Genomic_DNA"/>
</dbReference>
<dbReference type="AlphaFoldDB" id="A0A447QZW3"/>
<feature type="region of interest" description="Disordered" evidence="1">
    <location>
        <begin position="71"/>
        <end position="98"/>
    </location>
</feature>
<sequence>MNGAAAIDLGLDDDALTVEWSVGGLPDVALWAQYAAPGADAVPLRFAGSYQRDDTGEIVAVEVVMRGRHKEIDGGENKQGENTSTKLSDCLHLLSPHD</sequence>
<dbReference type="Pfam" id="PF04985">
    <property type="entry name" value="Phage_tube"/>
    <property type="match status" value="1"/>
</dbReference>
<gene>
    <name evidence="2" type="primary">gp22_1</name>
    <name evidence="2" type="ORF">NCTC10047_01421</name>
</gene>
<proteinExistence type="predicted"/>
<evidence type="ECO:0000256" key="1">
    <source>
        <dbReference type="SAM" id="MobiDB-lite"/>
    </source>
</evidence>
<evidence type="ECO:0000313" key="3">
    <source>
        <dbReference type="Proteomes" id="UP000275676"/>
    </source>
</evidence>
<protein>
    <submittedName>
        <fullName evidence="2">Major tail sheath protein FII</fullName>
    </submittedName>
</protein>
<name>A0A447QZW3_SALER</name>
<dbReference type="InterPro" id="IPR006498">
    <property type="entry name" value="Tail_tube"/>
</dbReference>